<evidence type="ECO:0000256" key="1">
    <source>
        <dbReference type="ARBA" id="ARBA00004141"/>
    </source>
</evidence>
<evidence type="ECO:0000256" key="5">
    <source>
        <dbReference type="ARBA" id="ARBA00025797"/>
    </source>
</evidence>
<evidence type="ECO:0000313" key="9">
    <source>
        <dbReference type="Proteomes" id="UP000789405"/>
    </source>
</evidence>
<accession>A0A9N9IIK5</accession>
<feature type="transmembrane region" description="Helical" evidence="6">
    <location>
        <begin position="115"/>
        <end position="133"/>
    </location>
</feature>
<dbReference type="InterPro" id="IPR045014">
    <property type="entry name" value="TM41A/B"/>
</dbReference>
<comment type="caution">
    <text evidence="8">The sequence shown here is derived from an EMBL/GenBank/DDBJ whole genome shotgun (WGS) entry which is preliminary data.</text>
</comment>
<reference evidence="8" key="1">
    <citation type="submission" date="2021-06" db="EMBL/GenBank/DDBJ databases">
        <authorList>
            <person name="Kallberg Y."/>
            <person name="Tangrot J."/>
            <person name="Rosling A."/>
        </authorList>
    </citation>
    <scope>NUCLEOTIDE SEQUENCE</scope>
    <source>
        <strain evidence="8">MA453B</strain>
    </source>
</reference>
<dbReference type="Proteomes" id="UP000789405">
    <property type="component" value="Unassembled WGS sequence"/>
</dbReference>
<dbReference type="EMBL" id="CAJVPY010013127">
    <property type="protein sequence ID" value="CAG8738678.1"/>
    <property type="molecule type" value="Genomic_DNA"/>
</dbReference>
<evidence type="ECO:0000256" key="6">
    <source>
        <dbReference type="SAM" id="Phobius"/>
    </source>
</evidence>
<evidence type="ECO:0000313" key="8">
    <source>
        <dbReference type="EMBL" id="CAG8738678.1"/>
    </source>
</evidence>
<protein>
    <submittedName>
        <fullName evidence="8">28099_t:CDS:1</fullName>
    </submittedName>
</protein>
<gene>
    <name evidence="8" type="ORF">DERYTH_LOCUS15801</name>
</gene>
<keyword evidence="3 6" id="KW-1133">Transmembrane helix</keyword>
<proteinExistence type="inferred from homology"/>
<dbReference type="PANTHER" id="PTHR43220">
    <property type="match status" value="1"/>
</dbReference>
<keyword evidence="2 6" id="KW-0812">Transmembrane</keyword>
<evidence type="ECO:0000256" key="4">
    <source>
        <dbReference type="ARBA" id="ARBA00023136"/>
    </source>
</evidence>
<keyword evidence="4 6" id="KW-0472">Membrane</keyword>
<dbReference type="GO" id="GO:0005789">
    <property type="term" value="C:endoplasmic reticulum membrane"/>
    <property type="evidence" value="ECO:0007669"/>
    <property type="project" value="TreeGrafter"/>
</dbReference>
<organism evidence="8 9">
    <name type="scientific">Dentiscutata erythropus</name>
    <dbReference type="NCBI Taxonomy" id="1348616"/>
    <lineage>
        <taxon>Eukaryota</taxon>
        <taxon>Fungi</taxon>
        <taxon>Fungi incertae sedis</taxon>
        <taxon>Mucoromycota</taxon>
        <taxon>Glomeromycotina</taxon>
        <taxon>Glomeromycetes</taxon>
        <taxon>Diversisporales</taxon>
        <taxon>Gigasporaceae</taxon>
        <taxon>Dentiscutata</taxon>
    </lineage>
</organism>
<feature type="transmembrane region" description="Helical" evidence="6">
    <location>
        <begin position="233"/>
        <end position="251"/>
    </location>
</feature>
<feature type="transmembrane region" description="Helical" evidence="6">
    <location>
        <begin position="139"/>
        <end position="164"/>
    </location>
</feature>
<evidence type="ECO:0000259" key="7">
    <source>
        <dbReference type="Pfam" id="PF09335"/>
    </source>
</evidence>
<dbReference type="GO" id="GO:0000045">
    <property type="term" value="P:autophagosome assembly"/>
    <property type="evidence" value="ECO:0007669"/>
    <property type="project" value="TreeGrafter"/>
</dbReference>
<dbReference type="InterPro" id="IPR032816">
    <property type="entry name" value="VTT_dom"/>
</dbReference>
<comment type="subcellular location">
    <subcellularLocation>
        <location evidence="1">Membrane</location>
        <topology evidence="1">Multi-pass membrane protein</topology>
    </subcellularLocation>
</comment>
<keyword evidence="9" id="KW-1185">Reference proteome</keyword>
<dbReference type="AlphaFoldDB" id="A0A9N9IIK5"/>
<sequence>MAETTPLLTSTLQDHDPVIAETTPLLTSTLQDHDPVIIVTVPENKANISLINNKPLKAIIHLIMLFIISTVFVYLTLKIYLPPLDENQRQHLHLPRGIEDLRALNKILNEYMDRYHYQIMLTYSVVYVYLQTFSVPGSMWLSILGGALFSMPIALLLICSCAGIGSSNCYLLSKAYGKSFVKSRFRSKLDAWSRQLDKHSHHLLNYMIIVRISPLPPHWFINIAAPHVGVPLIPFFLGTFFGVLGHTLIYVQAGMTISDLTSDQKFTIFSWKNVGALALVAVAVMIPVWIRKRAGIDSENYQEIDHE</sequence>
<feature type="transmembrane region" description="Helical" evidence="6">
    <location>
        <begin position="58"/>
        <end position="81"/>
    </location>
</feature>
<dbReference type="Pfam" id="PF09335">
    <property type="entry name" value="VTT_dom"/>
    <property type="match status" value="1"/>
</dbReference>
<name>A0A9N9IIK5_9GLOM</name>
<dbReference type="PANTHER" id="PTHR43220:SF18">
    <property type="entry name" value="TRANSMEMBRANE PROTEIN 41B"/>
    <property type="match status" value="1"/>
</dbReference>
<feature type="domain" description="VTT" evidence="7">
    <location>
        <begin position="136"/>
        <end position="254"/>
    </location>
</feature>
<comment type="similarity">
    <text evidence="5">Belongs to the TMEM41 family.</text>
</comment>
<evidence type="ECO:0000256" key="2">
    <source>
        <dbReference type="ARBA" id="ARBA00022692"/>
    </source>
</evidence>
<dbReference type="OrthoDB" id="3364966at2759"/>
<evidence type="ECO:0000256" key="3">
    <source>
        <dbReference type="ARBA" id="ARBA00022989"/>
    </source>
</evidence>
<feature type="transmembrane region" description="Helical" evidence="6">
    <location>
        <begin position="271"/>
        <end position="290"/>
    </location>
</feature>